<reference evidence="2 3" key="1">
    <citation type="submission" date="2019-06" db="EMBL/GenBank/DDBJ databases">
        <title>Amycolatopsis alkalitolerans sp. nov., isolated from Gastrodia elata Blume.</title>
        <authorList>
            <person name="Narsing Rao M.P."/>
            <person name="Li W.J."/>
        </authorList>
    </citation>
    <scope>NUCLEOTIDE SEQUENCE [LARGE SCALE GENOMIC DNA]</scope>
    <source>
        <strain evidence="2 3">SYSUP0005</strain>
    </source>
</reference>
<feature type="transmembrane region" description="Helical" evidence="1">
    <location>
        <begin position="15"/>
        <end position="32"/>
    </location>
</feature>
<keyword evidence="1" id="KW-0472">Membrane</keyword>
<keyword evidence="1" id="KW-1133">Transmembrane helix</keyword>
<dbReference type="AlphaFoldDB" id="A0A5C4LPI3"/>
<keyword evidence="1" id="KW-0812">Transmembrane</keyword>
<organism evidence="2 3">
    <name type="scientific">Amycolatopsis alkalitolerans</name>
    <dbReference type="NCBI Taxonomy" id="2547244"/>
    <lineage>
        <taxon>Bacteria</taxon>
        <taxon>Bacillati</taxon>
        <taxon>Actinomycetota</taxon>
        <taxon>Actinomycetes</taxon>
        <taxon>Pseudonocardiales</taxon>
        <taxon>Pseudonocardiaceae</taxon>
        <taxon>Amycolatopsis</taxon>
    </lineage>
</organism>
<protein>
    <submittedName>
        <fullName evidence="2">Uncharacterized protein</fullName>
    </submittedName>
</protein>
<gene>
    <name evidence="2" type="ORF">FG385_32930</name>
</gene>
<evidence type="ECO:0000256" key="1">
    <source>
        <dbReference type="SAM" id="Phobius"/>
    </source>
</evidence>
<dbReference type="Proteomes" id="UP000305546">
    <property type="component" value="Unassembled WGS sequence"/>
</dbReference>
<evidence type="ECO:0000313" key="3">
    <source>
        <dbReference type="Proteomes" id="UP000305546"/>
    </source>
</evidence>
<proteinExistence type="predicted"/>
<sequence>MAGNVLTEKIGPLQTWQYLGIVTIAGLGWYVISSRKKAAGQQTTQSSVTQSQSAADVPQFVIQNQFPVTVPGSSSPSTPTHVYNAQGQDLGEYRYGGDQLSYLKSQIGNYGITQSEYNDVVAAFQQVAAQHGVDYANQQHYSWIGPGNVQTTPQYPLTSNPNQGLQNLP</sequence>
<name>A0A5C4LPI3_9PSEU</name>
<accession>A0A5C4LPI3</accession>
<dbReference type="RefSeq" id="WP_139100723.1">
    <property type="nucleotide sequence ID" value="NZ_VDFW01000055.1"/>
</dbReference>
<evidence type="ECO:0000313" key="2">
    <source>
        <dbReference type="EMBL" id="TNC19073.1"/>
    </source>
</evidence>
<comment type="caution">
    <text evidence="2">The sequence shown here is derived from an EMBL/GenBank/DDBJ whole genome shotgun (WGS) entry which is preliminary data.</text>
</comment>
<keyword evidence="3" id="KW-1185">Reference proteome</keyword>
<dbReference type="EMBL" id="VDFW01000055">
    <property type="protein sequence ID" value="TNC19073.1"/>
    <property type="molecule type" value="Genomic_DNA"/>
</dbReference>